<keyword evidence="6" id="KW-0648">Protein biosynthesis</keyword>
<dbReference type="InterPro" id="IPR000640">
    <property type="entry name" value="EFG_V-like"/>
</dbReference>
<comment type="function">
    <text evidence="3">A 50S ribosomal subunit assembly protein with GTPase activity, required for 50S subunit assembly at low temperatures, may also play a role in translation. Binds GTP and analogs. Binds the 70S ribosome between the 30S and 50S subunits, in a similar position as ribosome-bound EF-G; it contacts a number of ribosomal proteins, both rRNAs and the A-site tRNA.</text>
</comment>
<dbReference type="PATRIC" id="fig|1265738.3.peg.483"/>
<comment type="caution">
    <text evidence="6">The sequence shown here is derived from an EMBL/GenBank/DDBJ whole genome shotgun (WGS) entry which is preliminary data.</text>
</comment>
<dbReference type="FunFam" id="2.40.50.250:FF:000001">
    <property type="entry name" value="GTP-binding protein TypA"/>
    <property type="match status" value="1"/>
</dbReference>
<dbReference type="FunFam" id="3.30.70.870:FF:000003">
    <property type="entry name" value="GTP-binding protein TypA"/>
    <property type="match status" value="1"/>
</dbReference>
<comment type="subcellular location">
    <subcellularLocation>
        <location evidence="3">Cytoplasm</location>
    </subcellularLocation>
    <text evidence="3">Binds to ribosomes.</text>
</comment>
<protein>
    <recommendedName>
        <fullName evidence="3">Large ribosomal subunit assembly factor BipA</fullName>
        <ecNumber evidence="3">3.6.5.-</ecNumber>
    </recommendedName>
    <alternativeName>
        <fullName evidence="3">GTP-binding protein BipA</fullName>
    </alternativeName>
</protein>
<dbReference type="InterPro" id="IPR000795">
    <property type="entry name" value="T_Tr_GTP-bd_dom"/>
</dbReference>
<reference evidence="6 7" key="1">
    <citation type="journal article" date="2013" name="Mar. Genomics">
        <title>Expression of sulfatases in Rhodopirellula baltica and the diversity of sulfatases in the genus Rhodopirellula.</title>
        <authorList>
            <person name="Wegner C.E."/>
            <person name="Richter-Heitmann T."/>
            <person name="Klindworth A."/>
            <person name="Klockow C."/>
            <person name="Richter M."/>
            <person name="Achstetter T."/>
            <person name="Glockner F.O."/>
            <person name="Harder J."/>
        </authorList>
    </citation>
    <scope>NUCLEOTIDE SEQUENCE [LARGE SCALE GENOMIC DNA]</scope>
    <source>
        <strain evidence="6 7">SM1</strain>
    </source>
</reference>
<dbReference type="FunFam" id="2.40.30.10:FF:000016">
    <property type="entry name" value="GTP-binding protein TypA"/>
    <property type="match status" value="1"/>
</dbReference>
<keyword evidence="3" id="KW-0547">Nucleotide-binding</keyword>
<dbReference type="InterPro" id="IPR047042">
    <property type="entry name" value="BipA_II"/>
</dbReference>
<feature type="binding site" evidence="3">
    <location>
        <begin position="74"/>
        <end position="79"/>
    </location>
    <ligand>
        <name>GTP</name>
        <dbReference type="ChEBI" id="CHEBI:37565"/>
    </ligand>
</feature>
<proteinExistence type="inferred from homology"/>
<dbReference type="CDD" id="cd01891">
    <property type="entry name" value="TypA_BipA"/>
    <property type="match status" value="1"/>
</dbReference>
<dbReference type="GO" id="GO:0000027">
    <property type="term" value="P:ribosomal large subunit assembly"/>
    <property type="evidence" value="ECO:0007669"/>
    <property type="project" value="UniProtKB-UniRule"/>
</dbReference>
<dbReference type="GO" id="GO:0005525">
    <property type="term" value="F:GTP binding"/>
    <property type="evidence" value="ECO:0007669"/>
    <property type="project" value="UniProtKB-UniRule"/>
</dbReference>
<dbReference type="PROSITE" id="PS00301">
    <property type="entry name" value="G_TR_1"/>
    <property type="match status" value="1"/>
</dbReference>
<keyword evidence="3" id="KW-0378">Hydrolase</keyword>
<dbReference type="Proteomes" id="UP000011991">
    <property type="component" value="Unassembled WGS sequence"/>
</dbReference>
<dbReference type="AlphaFoldDB" id="M5RTC8"/>
<keyword evidence="3" id="KW-0690">Ribosome biogenesis</keyword>
<dbReference type="SUPFAM" id="SSF50447">
    <property type="entry name" value="Translation proteins"/>
    <property type="match status" value="1"/>
</dbReference>
<dbReference type="SMART" id="SM00838">
    <property type="entry name" value="EFG_C"/>
    <property type="match status" value="1"/>
</dbReference>
<dbReference type="EC" id="3.6.5.-" evidence="3"/>
<dbReference type="GO" id="GO:1990904">
    <property type="term" value="C:ribonucleoprotein complex"/>
    <property type="evidence" value="ECO:0007669"/>
    <property type="project" value="TreeGrafter"/>
</dbReference>
<sequence>MTVVFSQAGVFIFLTVASASHGLSSPNKTDSNMTSASLDQTDNALSSASPSDSTKTNPLRRNDIRNVVIIAHVDHGKTTLVDCLLRQSGQYRDTELKGERILDSNDLERERGITILSKNIAIHYRGVKINLIDTPGHADFGGEVERVVKMADGALVLVDAAEGPMPQTRFVLEKALQAGVRPIVVVNKVDRPDGRPHEALDEALELLAELGGEEQLDNASYVYASSKEGYATHDPETATTDMRPLLDLLVDSLPGPEVENEAPLQMMVTTLDWSEYVGRIAVGRISAGKIEAGQTIDLHQKGGVSKQKVGGLFVFDKLGRVAADTVEAGDIVAIEGLGNIEIGDTISAVDANNALPRLTVDEPTLEMVFSVNSSPMVGREGKYVTTRQLKARLEKELERNVALRVEMVEGTEAYAVKGRGVLHLAVLIETMRREGFELSVGKPRVIFKEINGKKHEPFETLRVEVPTDAMGPVMELVGNRRGTLEELSQRGEYSLLRFLIPSRGLIGLRTRLLNATRGTAIIHHRFESYRAVEGDLPKRANGVLVSMTSGKTMPHAMFLLQDRSELIVPAGVEVYEGMIVGENARENDMIVNPCREKKLTNVRASGSDDNVILKPSRTLSLEAALEYIEEDELVEVTPENIRLRKILLTESARRRQGRSG</sequence>
<keyword evidence="7" id="KW-1185">Reference proteome</keyword>
<dbReference type="InterPro" id="IPR047041">
    <property type="entry name" value="BipA_GTP-bd_dom"/>
</dbReference>
<dbReference type="GO" id="GO:0000049">
    <property type="term" value="F:tRNA binding"/>
    <property type="evidence" value="ECO:0007669"/>
    <property type="project" value="UniProtKB-KW"/>
</dbReference>
<dbReference type="InterPro" id="IPR042116">
    <property type="entry name" value="TypA/BipA_C"/>
</dbReference>
<evidence type="ECO:0000256" key="2">
    <source>
        <dbReference type="ARBA" id="ARBA00048548"/>
    </source>
</evidence>
<dbReference type="PRINTS" id="PR00315">
    <property type="entry name" value="ELONGATNFCT"/>
</dbReference>
<dbReference type="InterPro" id="IPR048876">
    <property type="entry name" value="BipA_C"/>
</dbReference>
<dbReference type="Pfam" id="PF21018">
    <property type="entry name" value="BipA_C"/>
    <property type="match status" value="1"/>
</dbReference>
<dbReference type="PANTHER" id="PTHR42908:SF8">
    <property type="entry name" value="TR-TYPE G DOMAIN-CONTAINING PROTEIN"/>
    <property type="match status" value="1"/>
</dbReference>
<dbReference type="EMBL" id="ANOG01000071">
    <property type="protein sequence ID" value="EMI22598.1"/>
    <property type="molecule type" value="Genomic_DNA"/>
</dbReference>
<evidence type="ECO:0000259" key="5">
    <source>
        <dbReference type="PROSITE" id="PS51722"/>
    </source>
</evidence>
<dbReference type="HAMAP" id="MF_00849">
    <property type="entry name" value="BipA"/>
    <property type="match status" value="1"/>
</dbReference>
<feature type="region of interest" description="Disordered" evidence="4">
    <location>
        <begin position="22"/>
        <end position="59"/>
    </location>
</feature>
<dbReference type="Pfam" id="PF00009">
    <property type="entry name" value="GTP_EFTU"/>
    <property type="match status" value="1"/>
</dbReference>
<dbReference type="Gene3D" id="3.40.50.300">
    <property type="entry name" value="P-loop containing nucleotide triphosphate hydrolases"/>
    <property type="match status" value="1"/>
</dbReference>
<dbReference type="InterPro" id="IPR035647">
    <property type="entry name" value="EFG_III/V"/>
</dbReference>
<feature type="domain" description="Tr-type G" evidence="5">
    <location>
        <begin position="62"/>
        <end position="257"/>
    </location>
</feature>
<keyword evidence="3" id="KW-0699">rRNA-binding</keyword>
<comment type="subunit">
    <text evidence="3">Monomer.</text>
</comment>
<dbReference type="CDD" id="cd03710">
    <property type="entry name" value="BipA_TypA_C"/>
    <property type="match status" value="1"/>
</dbReference>
<dbReference type="Gene3D" id="3.30.70.240">
    <property type="match status" value="1"/>
</dbReference>
<keyword evidence="3" id="KW-0820">tRNA-binding</keyword>
<keyword evidence="3" id="KW-0963">Cytoplasm</keyword>
<dbReference type="PROSITE" id="PS51722">
    <property type="entry name" value="G_TR_2"/>
    <property type="match status" value="1"/>
</dbReference>
<dbReference type="Gene3D" id="3.30.70.870">
    <property type="entry name" value="Elongation Factor G (Translational Gtpase), domain 3"/>
    <property type="match status" value="1"/>
</dbReference>
<dbReference type="GO" id="GO:0005829">
    <property type="term" value="C:cytosol"/>
    <property type="evidence" value="ECO:0007669"/>
    <property type="project" value="TreeGrafter"/>
</dbReference>
<dbReference type="SUPFAM" id="SSF52540">
    <property type="entry name" value="P-loop containing nucleoside triphosphate hydrolases"/>
    <property type="match status" value="1"/>
</dbReference>
<organism evidence="6 7">
    <name type="scientific">Rhodopirellula maiorica SM1</name>
    <dbReference type="NCBI Taxonomy" id="1265738"/>
    <lineage>
        <taxon>Bacteria</taxon>
        <taxon>Pseudomonadati</taxon>
        <taxon>Planctomycetota</taxon>
        <taxon>Planctomycetia</taxon>
        <taxon>Pirellulales</taxon>
        <taxon>Pirellulaceae</taxon>
        <taxon>Novipirellula</taxon>
    </lineage>
</organism>
<dbReference type="GO" id="GO:0003924">
    <property type="term" value="F:GTPase activity"/>
    <property type="evidence" value="ECO:0007669"/>
    <property type="project" value="UniProtKB-UniRule"/>
</dbReference>
<keyword evidence="6" id="KW-0251">Elongation factor</keyword>
<feature type="binding site" evidence="3">
    <location>
        <begin position="187"/>
        <end position="190"/>
    </location>
    <ligand>
        <name>GTP</name>
        <dbReference type="ChEBI" id="CHEBI:37565"/>
    </ligand>
</feature>
<dbReference type="InterPro" id="IPR031157">
    <property type="entry name" value="G_TR_CS"/>
</dbReference>
<evidence type="ECO:0000256" key="4">
    <source>
        <dbReference type="SAM" id="MobiDB-lite"/>
    </source>
</evidence>
<dbReference type="GO" id="GO:0009409">
    <property type="term" value="P:response to cold"/>
    <property type="evidence" value="ECO:0007669"/>
    <property type="project" value="UniProtKB-ARBA"/>
</dbReference>
<dbReference type="InterPro" id="IPR027417">
    <property type="entry name" value="P-loop_NTPase"/>
</dbReference>
<dbReference type="InterPro" id="IPR004161">
    <property type="entry name" value="EFTu-like_2"/>
</dbReference>
<keyword evidence="1 3" id="KW-0342">GTP-binding</keyword>
<dbReference type="InterPro" id="IPR005225">
    <property type="entry name" value="Small_GTP-bd"/>
</dbReference>
<dbReference type="GO" id="GO:0003746">
    <property type="term" value="F:translation elongation factor activity"/>
    <property type="evidence" value="ECO:0007669"/>
    <property type="project" value="UniProtKB-KW"/>
</dbReference>
<keyword evidence="3" id="KW-0694">RNA-binding</keyword>
<dbReference type="InterPro" id="IPR047043">
    <property type="entry name" value="BipA_III"/>
</dbReference>
<dbReference type="NCBIfam" id="TIGR00231">
    <property type="entry name" value="small_GTP"/>
    <property type="match status" value="1"/>
</dbReference>
<dbReference type="PANTHER" id="PTHR42908">
    <property type="entry name" value="TRANSLATION ELONGATION FACTOR-RELATED"/>
    <property type="match status" value="1"/>
</dbReference>
<comment type="catalytic activity">
    <reaction evidence="2 3">
        <text>GTP + H2O = GDP + phosphate + H(+)</text>
        <dbReference type="Rhea" id="RHEA:19669"/>
        <dbReference type="ChEBI" id="CHEBI:15377"/>
        <dbReference type="ChEBI" id="CHEBI:15378"/>
        <dbReference type="ChEBI" id="CHEBI:37565"/>
        <dbReference type="ChEBI" id="CHEBI:43474"/>
        <dbReference type="ChEBI" id="CHEBI:58189"/>
    </reaction>
</comment>
<dbReference type="CDD" id="cd03691">
    <property type="entry name" value="BipA_TypA_II"/>
    <property type="match status" value="1"/>
</dbReference>
<dbReference type="CDD" id="cd16263">
    <property type="entry name" value="BipA_III"/>
    <property type="match status" value="1"/>
</dbReference>
<dbReference type="Pfam" id="PF00679">
    <property type="entry name" value="EFG_C"/>
    <property type="match status" value="1"/>
</dbReference>
<dbReference type="NCBIfam" id="TIGR01394">
    <property type="entry name" value="TypA_BipA"/>
    <property type="match status" value="1"/>
</dbReference>
<name>M5RTC8_9BACT</name>
<dbReference type="FunFam" id="3.30.70.240:FF:000002">
    <property type="entry name" value="GTP-binding protein TypA"/>
    <property type="match status" value="1"/>
</dbReference>
<dbReference type="GO" id="GO:0043022">
    <property type="term" value="F:ribosome binding"/>
    <property type="evidence" value="ECO:0007669"/>
    <property type="project" value="UniProtKB-UniRule"/>
</dbReference>
<evidence type="ECO:0000313" key="7">
    <source>
        <dbReference type="Proteomes" id="UP000011991"/>
    </source>
</evidence>
<comment type="similarity">
    <text evidence="3">Belongs to the TRAFAC class translation factor GTPase superfamily. Classic translation factor GTPase family. BipA subfamily.</text>
</comment>
<dbReference type="Gene3D" id="2.40.50.250">
    <property type="entry name" value="bipa protein"/>
    <property type="match status" value="1"/>
</dbReference>
<dbReference type="FunFam" id="3.40.50.300:FF:000055">
    <property type="entry name" value="GTP-binding protein TypA"/>
    <property type="match status" value="1"/>
</dbReference>
<dbReference type="Pfam" id="PF03144">
    <property type="entry name" value="GTP_EFTU_D2"/>
    <property type="match status" value="1"/>
</dbReference>
<dbReference type="InterPro" id="IPR009000">
    <property type="entry name" value="Transl_B-barrel_sf"/>
</dbReference>
<dbReference type="InterPro" id="IPR006298">
    <property type="entry name" value="BipA"/>
</dbReference>
<evidence type="ECO:0000256" key="3">
    <source>
        <dbReference type="HAMAP-Rule" id="MF_00849"/>
    </source>
</evidence>
<gene>
    <name evidence="3" type="primary">bipA</name>
    <name evidence="6" type="ORF">RMSM_00478</name>
</gene>
<accession>M5RTC8</accession>
<evidence type="ECO:0000256" key="1">
    <source>
        <dbReference type="ARBA" id="ARBA00023134"/>
    </source>
</evidence>
<evidence type="ECO:0000313" key="6">
    <source>
        <dbReference type="EMBL" id="EMI22598.1"/>
    </source>
</evidence>
<dbReference type="Gene3D" id="2.40.30.10">
    <property type="entry name" value="Translation factors"/>
    <property type="match status" value="1"/>
</dbReference>
<dbReference type="InterPro" id="IPR035651">
    <property type="entry name" value="BipA_V"/>
</dbReference>
<dbReference type="SUPFAM" id="SSF54980">
    <property type="entry name" value="EF-G C-terminal domain-like"/>
    <property type="match status" value="2"/>
</dbReference>
<dbReference type="GO" id="GO:0019843">
    <property type="term" value="F:rRNA binding"/>
    <property type="evidence" value="ECO:0007669"/>
    <property type="project" value="UniProtKB-KW"/>
</dbReference>